<dbReference type="KEGG" id="sla:SERLADRAFT_463336"/>
<organism>
    <name type="scientific">Serpula lacrymans var. lacrymans (strain S7.9)</name>
    <name type="common">Dry rot fungus</name>
    <dbReference type="NCBI Taxonomy" id="578457"/>
    <lineage>
        <taxon>Eukaryota</taxon>
        <taxon>Fungi</taxon>
        <taxon>Dikarya</taxon>
        <taxon>Basidiomycota</taxon>
        <taxon>Agaricomycotina</taxon>
        <taxon>Agaricomycetes</taxon>
        <taxon>Agaricomycetidae</taxon>
        <taxon>Boletales</taxon>
        <taxon>Coniophorineae</taxon>
        <taxon>Serpulaceae</taxon>
        <taxon>Serpula</taxon>
    </lineage>
</organism>
<dbReference type="RefSeq" id="XP_007316530.1">
    <property type="nucleotide sequence ID" value="XM_007316468.1"/>
</dbReference>
<dbReference type="AlphaFoldDB" id="F8NRZ5"/>
<proteinExistence type="predicted"/>
<dbReference type="HOGENOM" id="CLU_2514034_0_0_1"/>
<dbReference type="EMBL" id="GL945432">
    <property type="protein sequence ID" value="EGO26357.1"/>
    <property type="molecule type" value="Genomic_DNA"/>
</dbReference>
<reference evidence="1" key="1">
    <citation type="submission" date="2011-04" db="EMBL/GenBank/DDBJ databases">
        <title>Evolution of plant cell wall degrading machinery underlies the functional diversity of forest fungi.</title>
        <authorList>
            <consortium name="US DOE Joint Genome Institute (JGI-PGF)"/>
            <person name="Eastwood D.C."/>
            <person name="Floudas D."/>
            <person name="Binder M."/>
            <person name="Majcherczyk A."/>
            <person name="Schneider P."/>
            <person name="Aerts A."/>
            <person name="Asiegbu F.O."/>
            <person name="Baker S.E."/>
            <person name="Barry K."/>
            <person name="Bendiksby M."/>
            <person name="Blumentritt M."/>
            <person name="Coutinho P.M."/>
            <person name="Cullen D."/>
            <person name="Cullen D."/>
            <person name="Gathman A."/>
            <person name="Goodell B."/>
            <person name="Henrissat B."/>
            <person name="Ihrmark K."/>
            <person name="Kauserud H."/>
            <person name="Kohler A."/>
            <person name="LaButti K."/>
            <person name="Lapidus A."/>
            <person name="Lavin J.L."/>
            <person name="Lee Y.-H."/>
            <person name="Lindquist E."/>
            <person name="Lilly W."/>
            <person name="Lucas S."/>
            <person name="Morin E."/>
            <person name="Murat C."/>
            <person name="Oguiza J.A."/>
            <person name="Park J."/>
            <person name="Pisabarro A.G."/>
            <person name="Riley R."/>
            <person name="Rosling A."/>
            <person name="Salamov A."/>
            <person name="Schmidt O."/>
            <person name="Schmutz J."/>
            <person name="Skrede I."/>
            <person name="Stenlid J."/>
            <person name="Wiebenga A."/>
            <person name="Xie X."/>
            <person name="Kues U."/>
            <person name="Hibbett D.S."/>
            <person name="Hoffmeister D."/>
            <person name="Hogberg N."/>
            <person name="Martin F."/>
            <person name="Grigoriev I.V."/>
            <person name="Watkinson S.C."/>
        </authorList>
    </citation>
    <scope>NUCLEOTIDE SEQUENCE</scope>
    <source>
        <strain evidence="1">S7.9</strain>
    </source>
</reference>
<protein>
    <submittedName>
        <fullName evidence="1">Uncharacterized protein</fullName>
    </submittedName>
</protein>
<dbReference type="GeneID" id="18818536"/>
<sequence length="85" mass="9820">MSVTTNQKERWLNATGCLPRTPTPNIHQAISRRNTSRRTVLNLRLKIRLQVQRRHKCSDWFSNKNCSGKVIYERKAIAHSSCSLG</sequence>
<evidence type="ECO:0000313" key="1">
    <source>
        <dbReference type="EMBL" id="EGO26357.1"/>
    </source>
</evidence>
<name>F8NRZ5_SERL9</name>
<accession>F8NRZ5</accession>
<dbReference type="Proteomes" id="UP000008064">
    <property type="component" value="Unassembled WGS sequence"/>
</dbReference>
<gene>
    <name evidence="1" type="ORF">SERLADRAFT_463336</name>
</gene>